<proteinExistence type="predicted"/>
<comment type="caution">
    <text evidence="2">The sequence shown here is derived from an EMBL/GenBank/DDBJ whole genome shotgun (WGS) entry which is preliminary data.</text>
</comment>
<keyword evidence="1" id="KW-0812">Transmembrane</keyword>
<dbReference type="RefSeq" id="WP_129992621.1">
    <property type="nucleotide sequence ID" value="NZ_QOHL01000010.1"/>
</dbReference>
<dbReference type="Proteomes" id="UP000293377">
    <property type="component" value="Unassembled WGS sequence"/>
</dbReference>
<reference evidence="2 3" key="1">
    <citation type="submission" date="2018-06" db="EMBL/GenBank/DDBJ databases">
        <title>Complete Genome Sequence of Ehrlichia minasensis Isolated From Cattle.</title>
        <authorList>
            <person name="Aguiar D.M."/>
            <person name="Araujo J.P.A.Jr."/>
            <person name="Nakazato L."/>
            <person name="Bard E."/>
            <person name="Cabezas-Cruz A."/>
        </authorList>
    </citation>
    <scope>NUCLEOTIDE SEQUENCE [LARGE SCALE GENOMIC DNA]</scope>
    <source>
        <strain evidence="2 3">B11</strain>
    </source>
</reference>
<feature type="transmembrane region" description="Helical" evidence="1">
    <location>
        <begin position="393"/>
        <end position="416"/>
    </location>
</feature>
<keyword evidence="3" id="KW-1185">Reference proteome</keyword>
<protein>
    <submittedName>
        <fullName evidence="2">Uncharacterized protein</fullName>
    </submittedName>
</protein>
<sequence length="527" mass="58937">MLNSNDYDTYSKFIHDIRNTVFYIQGKGVLHLGNLVSNVTPATCIIDSAKEGIREQFLSRVFVHRSSNKNDIKKVAEFVNSLGFIPVVSADYRIAGSDGVCIYDVSRRYGDKHVLIVSSVGRYTTRNLLDVILNSQKNFCSSFDDGAKDSIKTVLYDPKSKPLKQKIYDAISYSEKWSLLTTQEKVIRCIFTVLSLSIPLIPPLLLLSYIGNIDIREAAYSVNLLPWQYRVYMKTSHSLYDVIVNNSDEDRRKMMTDGIMETAMAKGFVVRGEDGDIQPTDLGKHVSGKHNLLLVAHNKELSKKQLLLRITTFSVLAFVCFSQIIALTCHLVKAEKVALYCSILSYFVIFVEGFYLLSLKTTLSKVCAAFCLVFAGFMLMVHAFLLYKDITFGYGPVMSGLMVIITGVVLSIALACNRYYKQDRDLALKLGGISTTAYLSMKRDIDVIDEIKTVKLEGGCDYQIIDDLSLALFNAYNAGVFGALHQGQSVGNRQGEMHSDMQCNDGLPNASIDDLHIDRSNFQDLNP</sequence>
<evidence type="ECO:0000256" key="1">
    <source>
        <dbReference type="SAM" id="Phobius"/>
    </source>
</evidence>
<name>A0A4Q6I7X3_9RICK</name>
<keyword evidence="1" id="KW-1133">Transmembrane helix</keyword>
<organism evidence="2 3">
    <name type="scientific">Ehrlichia minasensis</name>
    <dbReference type="NCBI Taxonomy" id="1242993"/>
    <lineage>
        <taxon>Bacteria</taxon>
        <taxon>Pseudomonadati</taxon>
        <taxon>Pseudomonadota</taxon>
        <taxon>Alphaproteobacteria</taxon>
        <taxon>Rickettsiales</taxon>
        <taxon>Anaplasmataceae</taxon>
        <taxon>Ehrlichia</taxon>
    </lineage>
</organism>
<feature type="transmembrane region" description="Helical" evidence="1">
    <location>
        <begin position="337"/>
        <end position="359"/>
    </location>
</feature>
<feature type="transmembrane region" description="Helical" evidence="1">
    <location>
        <begin position="306"/>
        <end position="325"/>
    </location>
</feature>
<accession>A0A4Q6I7X3</accession>
<evidence type="ECO:0000313" key="3">
    <source>
        <dbReference type="Proteomes" id="UP000293377"/>
    </source>
</evidence>
<dbReference type="AlphaFoldDB" id="A0A4Q6I7X3"/>
<keyword evidence="1" id="KW-0472">Membrane</keyword>
<gene>
    <name evidence="2" type="ORF">DRF75_02780</name>
</gene>
<feature type="transmembrane region" description="Helical" evidence="1">
    <location>
        <begin position="190"/>
        <end position="210"/>
    </location>
</feature>
<evidence type="ECO:0000313" key="2">
    <source>
        <dbReference type="EMBL" id="RZB12709.1"/>
    </source>
</evidence>
<feature type="transmembrane region" description="Helical" evidence="1">
    <location>
        <begin position="366"/>
        <end position="387"/>
    </location>
</feature>
<dbReference type="EMBL" id="QOHL01000010">
    <property type="protein sequence ID" value="RZB12709.1"/>
    <property type="molecule type" value="Genomic_DNA"/>
</dbReference>